<evidence type="ECO:0000256" key="4">
    <source>
        <dbReference type="ARBA" id="ARBA00022989"/>
    </source>
</evidence>
<dbReference type="InterPro" id="IPR049453">
    <property type="entry name" value="Memb_transporter_dom"/>
</dbReference>
<feature type="transmembrane region" description="Helical" evidence="7">
    <location>
        <begin position="6"/>
        <end position="23"/>
    </location>
</feature>
<feature type="transmembrane region" description="Helical" evidence="7">
    <location>
        <begin position="342"/>
        <end position="362"/>
    </location>
</feature>
<feature type="transmembrane region" description="Helical" evidence="7">
    <location>
        <begin position="457"/>
        <end position="479"/>
    </location>
</feature>
<keyword evidence="5 7" id="KW-0472">Membrane</keyword>
<dbReference type="KEGG" id="csep:CP523_12595"/>
<dbReference type="GO" id="GO:0005886">
    <property type="term" value="C:plasma membrane"/>
    <property type="evidence" value="ECO:0007669"/>
    <property type="project" value="UniProtKB-SubCell"/>
</dbReference>
<keyword evidence="3 7" id="KW-0812">Transmembrane</keyword>
<feature type="transmembrane region" description="Helical" evidence="7">
    <location>
        <begin position="129"/>
        <end position="146"/>
    </location>
</feature>
<evidence type="ECO:0000256" key="7">
    <source>
        <dbReference type="SAM" id="Phobius"/>
    </source>
</evidence>
<reference evidence="10" key="2">
    <citation type="submission" date="2022-06" db="EMBL/GenBank/DDBJ databases">
        <authorList>
            <person name="Holder M.E."/>
            <person name="Ajami N.J."/>
            <person name="Petrosino J.F."/>
        </authorList>
    </citation>
    <scope>NUCLEOTIDE SEQUENCE</scope>
    <source>
        <strain evidence="10">RMA 8861</strain>
    </source>
</reference>
<dbReference type="PANTHER" id="PTHR30509">
    <property type="entry name" value="P-HYDROXYBENZOIC ACID EFFLUX PUMP SUBUNIT-RELATED"/>
    <property type="match status" value="1"/>
</dbReference>
<comment type="subcellular location">
    <subcellularLocation>
        <location evidence="1">Cell membrane</location>
        <topology evidence="1">Multi-pass membrane protein</topology>
    </subcellularLocation>
</comment>
<dbReference type="PANTHER" id="PTHR30509:SF9">
    <property type="entry name" value="MULTIDRUG RESISTANCE PROTEIN MDTO"/>
    <property type="match status" value="1"/>
</dbReference>
<evidence type="ECO:0000313" key="12">
    <source>
        <dbReference type="Proteomes" id="UP001055437"/>
    </source>
</evidence>
<protein>
    <submittedName>
        <fullName evidence="9">FUSC family protein</fullName>
    </submittedName>
</protein>
<feature type="domain" description="Integral membrane bound transporter" evidence="8">
    <location>
        <begin position="355"/>
        <end position="475"/>
    </location>
</feature>
<evidence type="ECO:0000259" key="8">
    <source>
        <dbReference type="Pfam" id="PF13515"/>
    </source>
</evidence>
<evidence type="ECO:0000256" key="5">
    <source>
        <dbReference type="ARBA" id="ARBA00023136"/>
    </source>
</evidence>
<dbReference type="Proteomes" id="UP001055437">
    <property type="component" value="Chromosome"/>
</dbReference>
<dbReference type="EMBL" id="CP099799">
    <property type="protein sequence ID" value="USS01788.1"/>
    <property type="molecule type" value="Genomic_DNA"/>
</dbReference>
<gene>
    <name evidence="9" type="ORF">CP523_12595</name>
    <name evidence="10" type="ORF">NH397_04980</name>
</gene>
<organism evidence="9 11">
    <name type="scientific">Clostridium septicum</name>
    <dbReference type="NCBI Taxonomy" id="1504"/>
    <lineage>
        <taxon>Bacteria</taxon>
        <taxon>Bacillati</taxon>
        <taxon>Bacillota</taxon>
        <taxon>Clostridia</taxon>
        <taxon>Eubacteriales</taxon>
        <taxon>Clostridiaceae</taxon>
        <taxon>Clostridium</taxon>
    </lineage>
</organism>
<evidence type="ECO:0000313" key="9">
    <source>
        <dbReference type="EMBL" id="AYE35192.1"/>
    </source>
</evidence>
<reference evidence="9 11" key="1">
    <citation type="submission" date="2017-09" db="EMBL/GenBank/DDBJ databases">
        <authorList>
            <person name="Thomas P."/>
            <person name="Seyboldt C."/>
        </authorList>
    </citation>
    <scope>NUCLEOTIDE SEQUENCE [LARGE SCALE GENOMIC DNA]</scope>
    <source>
        <strain evidence="9 11">DSM 7534</strain>
    </source>
</reference>
<feature type="transmembrane region" description="Helical" evidence="7">
    <location>
        <begin position="79"/>
        <end position="98"/>
    </location>
</feature>
<evidence type="ECO:0000256" key="3">
    <source>
        <dbReference type="ARBA" id="ARBA00022692"/>
    </source>
</evidence>
<dbReference type="Proteomes" id="UP000280586">
    <property type="component" value="Chromosome"/>
</dbReference>
<sequence>MTKGKIISNTITFIGIMVFINIFQKMFGSENTLVGVAVITASLTLLERDLTIEPFKNLTRLLALNLVLGYFAFWSSNNIWLGIVLNFISLFMIAYLLSYKLRKSIVVPFGLQYLFMLFSPVYGEGFKNRILSLIFGAFFIMALQFLTNKDKLSKVGGKKVHKIYHELLVKISILKIGGTRESKKLNKVNINILEDINNIKRMVYDKRINNFYLTNHGKITTNIVCTLERLNILLDTIELQRDKNDYILFLGDMYNVISKIQDSTLKLEDLEALEEKYKDSDLNKIHVHEFVVLIEELIENLLEIFNLDKASRNVVDTSISVPDNFKKITLHKRDLKFDSVKLTYAIKLAVAGSLTAFLTGYFNLSEGRWMCYTIFSLIQPYSETCKSKASQRLQGTLIGAIIIFVAFNLIENQTARLFIILLAGYLNPFATSYRNAIICVTVSAVAGAAIIDGTNKFVINRIIFVGIGTIISLIINRYILPYKIEDGKKDLIKTYGEVINHMFNSMGDRNLDESIRNLFLIPSLIEEKLKITNFGTQSLEEKEFIYNQRRLVNSIYHYHTLIKENKDVRKNLSSIIDKIKELTQQENCDYDFVISKINQRIKIAKDDREVILLKNIISIIENNKRMESFIGS</sequence>
<dbReference type="EMBL" id="CP023671">
    <property type="protein sequence ID" value="AYE35192.1"/>
    <property type="molecule type" value="Genomic_DNA"/>
</dbReference>
<evidence type="ECO:0000313" key="11">
    <source>
        <dbReference type="Proteomes" id="UP000280586"/>
    </source>
</evidence>
<evidence type="ECO:0000313" key="10">
    <source>
        <dbReference type="EMBL" id="USS01788.1"/>
    </source>
</evidence>
<keyword evidence="2" id="KW-1003">Cell membrane</keyword>
<keyword evidence="12" id="KW-1185">Reference proteome</keyword>
<comment type="similarity">
    <text evidence="6">Belongs to the YccS/YhfK family.</text>
</comment>
<evidence type="ECO:0000256" key="6">
    <source>
        <dbReference type="ARBA" id="ARBA00043993"/>
    </source>
</evidence>
<proteinExistence type="inferred from homology"/>
<evidence type="ECO:0000256" key="2">
    <source>
        <dbReference type="ARBA" id="ARBA00022475"/>
    </source>
</evidence>
<dbReference type="RefSeq" id="WP_066675244.1">
    <property type="nucleotide sequence ID" value="NZ_CABMIZ010000008.1"/>
</dbReference>
<dbReference type="AlphaFoldDB" id="A0A9N7PMJ3"/>
<name>A0A9N7PMJ3_CLOSE</name>
<accession>A0A9N7PMJ3</accession>
<evidence type="ECO:0000256" key="1">
    <source>
        <dbReference type="ARBA" id="ARBA00004651"/>
    </source>
</evidence>
<dbReference type="Pfam" id="PF13515">
    <property type="entry name" value="FUSC_2"/>
    <property type="match status" value="1"/>
</dbReference>
<dbReference type="GeneID" id="303561526"/>
<feature type="transmembrane region" description="Helical" evidence="7">
    <location>
        <begin position="105"/>
        <end position="123"/>
    </location>
</feature>
<feature type="transmembrane region" description="Helical" evidence="7">
    <location>
        <begin position="431"/>
        <end position="451"/>
    </location>
</feature>
<dbReference type="OrthoDB" id="1654636at2"/>
<feature type="transmembrane region" description="Helical" evidence="7">
    <location>
        <begin position="393"/>
        <end position="410"/>
    </location>
</feature>
<keyword evidence="4 7" id="KW-1133">Transmembrane helix</keyword>